<sequence length="102" mass="10511">MRISHVHAGTCHAGHGNRSAAGRGVAGWLALAATPTFALMAVLAGAHDGGPMDMPCSAAHGASPLSGMIPMYVLMSVFHGGPWLRWIAERRRQRTGGPAADG</sequence>
<dbReference type="EMBL" id="JBHSMK010000002">
    <property type="protein sequence ID" value="MFC5435268.1"/>
    <property type="molecule type" value="Genomic_DNA"/>
</dbReference>
<evidence type="ECO:0000313" key="2">
    <source>
        <dbReference type="EMBL" id="MFC5435268.1"/>
    </source>
</evidence>
<organism evidence="2 3">
    <name type="scientific">Rhodanobacter umsongensis</name>
    <dbReference type="NCBI Taxonomy" id="633153"/>
    <lineage>
        <taxon>Bacteria</taxon>
        <taxon>Pseudomonadati</taxon>
        <taxon>Pseudomonadota</taxon>
        <taxon>Gammaproteobacteria</taxon>
        <taxon>Lysobacterales</taxon>
        <taxon>Rhodanobacteraceae</taxon>
        <taxon>Rhodanobacter</taxon>
    </lineage>
</organism>
<evidence type="ECO:0008006" key="4">
    <source>
        <dbReference type="Google" id="ProtNLM"/>
    </source>
</evidence>
<reference evidence="3" key="1">
    <citation type="journal article" date="2019" name="Int. J. Syst. Evol. Microbiol.">
        <title>The Global Catalogue of Microorganisms (GCM) 10K type strain sequencing project: providing services to taxonomists for standard genome sequencing and annotation.</title>
        <authorList>
            <consortium name="The Broad Institute Genomics Platform"/>
            <consortium name="The Broad Institute Genome Sequencing Center for Infectious Disease"/>
            <person name="Wu L."/>
            <person name="Ma J."/>
        </authorList>
    </citation>
    <scope>NUCLEOTIDE SEQUENCE [LARGE SCALE GENOMIC DNA]</scope>
    <source>
        <strain evidence="3">JCM 17130</strain>
    </source>
</reference>
<keyword evidence="1" id="KW-0472">Membrane</keyword>
<protein>
    <recommendedName>
        <fullName evidence="4">DUF2933 domain-containing protein</fullName>
    </recommendedName>
</protein>
<keyword evidence="1" id="KW-1133">Transmembrane helix</keyword>
<evidence type="ECO:0000256" key="1">
    <source>
        <dbReference type="SAM" id="Phobius"/>
    </source>
</evidence>
<dbReference type="RefSeq" id="WP_377301410.1">
    <property type="nucleotide sequence ID" value="NZ_JBHSMK010000002.1"/>
</dbReference>
<keyword evidence="3" id="KW-1185">Reference proteome</keyword>
<accession>A0ABW0JH68</accession>
<name>A0ABW0JH68_9GAMM</name>
<proteinExistence type="predicted"/>
<gene>
    <name evidence="2" type="ORF">ACFPME_01785</name>
</gene>
<dbReference type="Proteomes" id="UP001596013">
    <property type="component" value="Unassembled WGS sequence"/>
</dbReference>
<comment type="caution">
    <text evidence="2">The sequence shown here is derived from an EMBL/GenBank/DDBJ whole genome shotgun (WGS) entry which is preliminary data.</text>
</comment>
<keyword evidence="1" id="KW-0812">Transmembrane</keyword>
<evidence type="ECO:0000313" key="3">
    <source>
        <dbReference type="Proteomes" id="UP001596013"/>
    </source>
</evidence>
<feature type="transmembrane region" description="Helical" evidence="1">
    <location>
        <begin position="25"/>
        <end position="45"/>
    </location>
</feature>
<feature type="transmembrane region" description="Helical" evidence="1">
    <location>
        <begin position="65"/>
        <end position="84"/>
    </location>
</feature>